<reference evidence="1 2" key="1">
    <citation type="submission" date="2021-05" db="EMBL/GenBank/DDBJ databases">
        <title>Comparative genomic studies on the polysaccharide-degrading batcterial strains of the Flammeovirga genus.</title>
        <authorList>
            <person name="Zewei F."/>
            <person name="Zheng Z."/>
            <person name="Yu L."/>
            <person name="Ruyue G."/>
            <person name="Yanhong M."/>
            <person name="Yuanyuan C."/>
            <person name="Jingyan G."/>
            <person name="Wenjun H."/>
        </authorList>
    </citation>
    <scope>NUCLEOTIDE SEQUENCE [LARGE SCALE GENOMIC DNA]</scope>
    <source>
        <strain evidence="1 2">YS10</strain>
    </source>
</reference>
<accession>A0ABX8H3U1</accession>
<evidence type="ECO:0000313" key="2">
    <source>
        <dbReference type="Proteomes" id="UP000682802"/>
    </source>
</evidence>
<dbReference type="Proteomes" id="UP000682802">
    <property type="component" value="Chromosome 2"/>
</dbReference>
<keyword evidence="2" id="KW-1185">Reference proteome</keyword>
<proteinExistence type="predicted"/>
<sequence>MKRLIPYISILKSELINWKENMNKDFKAIKGATLKLNATKFFDYSETTKIFLEENKVRVKKSTTLKKGVETITYELLFTDAVTKKNYLYKVKQIIPTDQQNWSSSMDLSGLINKENEADK</sequence>
<dbReference type="EMBL" id="CP076129">
    <property type="protein sequence ID" value="QWG10289.1"/>
    <property type="molecule type" value="Genomic_DNA"/>
</dbReference>
<protein>
    <submittedName>
        <fullName evidence="1">Uncharacterized protein</fullName>
    </submittedName>
</protein>
<evidence type="ECO:0000313" key="1">
    <source>
        <dbReference type="EMBL" id="QWG10289.1"/>
    </source>
</evidence>
<name>A0ABX8H3U1_9BACT</name>
<dbReference type="RefSeq" id="WP_144075895.1">
    <property type="nucleotide sequence ID" value="NZ_CP076129.1"/>
</dbReference>
<gene>
    <name evidence="1" type="ORF">KM029_21640</name>
</gene>
<organism evidence="1 2">
    <name type="scientific">Flammeovirga kamogawensis</name>
    <dbReference type="NCBI Taxonomy" id="373891"/>
    <lineage>
        <taxon>Bacteria</taxon>
        <taxon>Pseudomonadati</taxon>
        <taxon>Bacteroidota</taxon>
        <taxon>Cytophagia</taxon>
        <taxon>Cytophagales</taxon>
        <taxon>Flammeovirgaceae</taxon>
        <taxon>Flammeovirga</taxon>
    </lineage>
</organism>